<evidence type="ECO:0000313" key="3">
    <source>
        <dbReference type="Proteomes" id="UP000062255"/>
    </source>
</evidence>
<proteinExistence type="predicted"/>
<dbReference type="PATRIC" id="fig|134601.6.peg.5777"/>
<dbReference type="RefSeq" id="WP_049749093.1">
    <property type="nucleotide sequence ID" value="NZ_CP012150.1"/>
</dbReference>
<reference evidence="2 3" key="1">
    <citation type="submission" date="2015-07" db="EMBL/GenBank/DDBJ databases">
        <title>Complete genome sequence of Mycobacterium goodii X7B, a facultative thermophilic biodesulfurizing bacterium.</title>
        <authorList>
            <person name="Yu B."/>
            <person name="Li F."/>
            <person name="Xu P."/>
        </authorList>
    </citation>
    <scope>NUCLEOTIDE SEQUENCE [LARGE SCALE GENOMIC DNA]</scope>
    <source>
        <strain evidence="2 3">X7B</strain>
    </source>
</reference>
<dbReference type="InterPro" id="IPR010982">
    <property type="entry name" value="Lambda_DNA-bd_dom_sf"/>
</dbReference>
<dbReference type="KEGG" id="mgo:AFA91_27975"/>
<dbReference type="PROSITE" id="PS50943">
    <property type="entry name" value="HTH_CROC1"/>
    <property type="match status" value="1"/>
</dbReference>
<dbReference type="Pfam" id="PF13443">
    <property type="entry name" value="HTH_26"/>
    <property type="match status" value="1"/>
</dbReference>
<organism evidence="2 3">
    <name type="scientific">Mycolicibacterium goodii</name>
    <name type="common">Mycobacterium goodii</name>
    <dbReference type="NCBI Taxonomy" id="134601"/>
    <lineage>
        <taxon>Bacteria</taxon>
        <taxon>Bacillati</taxon>
        <taxon>Actinomycetota</taxon>
        <taxon>Actinomycetes</taxon>
        <taxon>Mycobacteriales</taxon>
        <taxon>Mycobacteriaceae</taxon>
        <taxon>Mycolicibacterium</taxon>
    </lineage>
</organism>
<dbReference type="GO" id="GO:0003677">
    <property type="term" value="F:DNA binding"/>
    <property type="evidence" value="ECO:0007669"/>
    <property type="project" value="InterPro"/>
</dbReference>
<dbReference type="SUPFAM" id="SSF47413">
    <property type="entry name" value="lambda repressor-like DNA-binding domains"/>
    <property type="match status" value="1"/>
</dbReference>
<dbReference type="Gene3D" id="1.10.260.40">
    <property type="entry name" value="lambda repressor-like DNA-binding domains"/>
    <property type="match status" value="1"/>
</dbReference>
<dbReference type="AlphaFoldDB" id="A0A0K0XH38"/>
<protein>
    <recommendedName>
        <fullName evidence="1">HTH cro/C1-type domain-containing protein</fullName>
    </recommendedName>
</protein>
<accession>A0A0K0XH38</accession>
<evidence type="ECO:0000313" key="2">
    <source>
        <dbReference type="EMBL" id="AKS36710.1"/>
    </source>
</evidence>
<dbReference type="CDD" id="cd00093">
    <property type="entry name" value="HTH_XRE"/>
    <property type="match status" value="1"/>
</dbReference>
<dbReference type="SMART" id="SM00530">
    <property type="entry name" value="HTH_XRE"/>
    <property type="match status" value="1"/>
</dbReference>
<sequence length="112" mass="11983">MNDVFNTLLEVESSDPEFARAYAAESARIEAIDSIINALDQARGTENMSKAALARAIGSDASTVRRLLSSESVNPTLSTIAEVAAALGLKVTLTPMSQEERIRITKPMRACA</sequence>
<dbReference type="EMBL" id="CP012150">
    <property type="protein sequence ID" value="AKS36710.1"/>
    <property type="molecule type" value="Genomic_DNA"/>
</dbReference>
<gene>
    <name evidence="2" type="ORF">AFA91_27975</name>
</gene>
<dbReference type="InterPro" id="IPR001387">
    <property type="entry name" value="Cro/C1-type_HTH"/>
</dbReference>
<dbReference type="Proteomes" id="UP000062255">
    <property type="component" value="Chromosome"/>
</dbReference>
<name>A0A0K0XH38_MYCGD</name>
<feature type="domain" description="HTH cro/C1-type" evidence="1">
    <location>
        <begin position="39"/>
        <end position="94"/>
    </location>
</feature>
<evidence type="ECO:0000259" key="1">
    <source>
        <dbReference type="PROSITE" id="PS50943"/>
    </source>
</evidence>